<sequence length="231" mass="26753">MKHVLALIFSLFTLVAFSQYEYNVLKTSRKIHIDGLSKESTWDKAIELTTFRNYWSDNEMPKTSFKGLYDDNFFYFLYNVIDNDIVLVDKPSIGEENQAVGSDRIEIFIRNEDTSKDYYSLEMDAKARVFDSKADFNKSYGVDSAWDWPEGQLELKSTFTDNGYIVEGRISMTSLKELDLFDGNVLYAGLYRGNYSSRAGKKPSVDWISWVKPKKLNFHIPSSFGVLKFME</sequence>
<accession>A0ABU7XP66</accession>
<evidence type="ECO:0000313" key="3">
    <source>
        <dbReference type="Proteomes" id="UP001337305"/>
    </source>
</evidence>
<name>A0ABU7XP66_9FLAO</name>
<dbReference type="InterPro" id="IPR010502">
    <property type="entry name" value="Carb-bd_dom_fam9"/>
</dbReference>
<dbReference type="RefSeq" id="WP_303308678.1">
    <property type="nucleotide sequence ID" value="NZ_JAODOP010000001.1"/>
</dbReference>
<feature type="domain" description="Carbohydrate-binding" evidence="1">
    <location>
        <begin position="33"/>
        <end position="228"/>
    </location>
</feature>
<comment type="caution">
    <text evidence="2">The sequence shown here is derived from an EMBL/GenBank/DDBJ whole genome shotgun (WGS) entry which is preliminary data.</text>
</comment>
<proteinExistence type="predicted"/>
<dbReference type="Gene3D" id="2.60.40.1190">
    <property type="match status" value="1"/>
</dbReference>
<evidence type="ECO:0000313" key="2">
    <source>
        <dbReference type="EMBL" id="MEF3831672.1"/>
    </source>
</evidence>
<dbReference type="Pfam" id="PF06452">
    <property type="entry name" value="CBM9_1"/>
    <property type="match status" value="1"/>
</dbReference>
<dbReference type="SUPFAM" id="SSF49344">
    <property type="entry name" value="CBD9-like"/>
    <property type="match status" value="1"/>
</dbReference>
<organism evidence="2 3">
    <name type="scientific">Flavivirga spongiicola</name>
    <dbReference type="NCBI Taxonomy" id="421621"/>
    <lineage>
        <taxon>Bacteria</taxon>
        <taxon>Pseudomonadati</taxon>
        <taxon>Bacteroidota</taxon>
        <taxon>Flavobacteriia</taxon>
        <taxon>Flavobacteriales</taxon>
        <taxon>Flavobacteriaceae</taxon>
        <taxon>Flavivirga</taxon>
    </lineage>
</organism>
<dbReference type="CDD" id="cd09620">
    <property type="entry name" value="CBM9_like_3"/>
    <property type="match status" value="1"/>
</dbReference>
<protein>
    <submittedName>
        <fullName evidence="2">Carbohydrate-binding family 9-like protein</fullName>
    </submittedName>
</protein>
<gene>
    <name evidence="2" type="ORF">N1F79_00895</name>
</gene>
<keyword evidence="3" id="KW-1185">Reference proteome</keyword>
<reference evidence="2 3" key="1">
    <citation type="submission" date="2022-09" db="EMBL/GenBank/DDBJ databases">
        <title>Genome sequencing of Flavivirga sp. MEBiC05379.</title>
        <authorList>
            <person name="Oh H.-M."/>
            <person name="Kwon K.K."/>
            <person name="Park M.J."/>
            <person name="Yang S.-H."/>
        </authorList>
    </citation>
    <scope>NUCLEOTIDE SEQUENCE [LARGE SCALE GENOMIC DNA]</scope>
    <source>
        <strain evidence="2 3">MEBiC05379</strain>
    </source>
</reference>
<dbReference type="EMBL" id="JAODOP010000001">
    <property type="protein sequence ID" value="MEF3831672.1"/>
    <property type="molecule type" value="Genomic_DNA"/>
</dbReference>
<dbReference type="Proteomes" id="UP001337305">
    <property type="component" value="Unassembled WGS sequence"/>
</dbReference>
<evidence type="ECO:0000259" key="1">
    <source>
        <dbReference type="Pfam" id="PF06452"/>
    </source>
</evidence>